<feature type="chain" id="PRO_5029843293" description="Adhesion G-protein coupled receptor G5" evidence="19">
    <location>
        <begin position="23"/>
        <end position="615"/>
    </location>
</feature>
<accession>G3VMD6</accession>
<protein>
    <recommendedName>
        <fullName evidence="13">Adhesion G-protein coupled receptor G5</fullName>
    </recommendedName>
    <alternativeName>
        <fullName evidence="15">G-protein coupled receptor 114</fullName>
    </alternativeName>
    <alternativeName>
        <fullName evidence="14">G-protein coupled receptor PGR27</fullName>
    </alternativeName>
</protein>
<evidence type="ECO:0000259" key="21">
    <source>
        <dbReference type="PROSITE" id="PS50261"/>
    </source>
</evidence>
<dbReference type="GO" id="GO:0007189">
    <property type="term" value="P:adenylate cyclase-activating G protein-coupled receptor signaling pathway"/>
    <property type="evidence" value="ECO:0007669"/>
    <property type="project" value="UniProtKB-ARBA"/>
</dbReference>
<dbReference type="PRINTS" id="PR00249">
    <property type="entry name" value="GPCRSECRETIN"/>
</dbReference>
<name>G3VMD6_SARHA</name>
<dbReference type="Pfam" id="PF01825">
    <property type="entry name" value="GPS"/>
    <property type="match status" value="1"/>
</dbReference>
<dbReference type="KEGG" id="shr:100926798"/>
<dbReference type="InterPro" id="IPR000832">
    <property type="entry name" value="GPCR_2_secretin-like"/>
</dbReference>
<comment type="function">
    <text evidence="16">Orphan adhesion G-protein coupled receptor (aGPCR). Ligand binding causes a conformation change that triggers signaling via guanine nucleotide-binding proteins (G proteins) and modulates the activity of downstream effectors, such as adenylate cyclase. ADGRG5 is specifically coupled to G(s) G proteins and mediates activation of adenylate cyclase activity.</text>
</comment>
<keyword evidence="4 18" id="KW-0812">Transmembrane</keyword>
<evidence type="ECO:0000256" key="12">
    <source>
        <dbReference type="ARBA" id="ARBA00023224"/>
    </source>
</evidence>
<evidence type="ECO:0000256" key="5">
    <source>
        <dbReference type="ARBA" id="ARBA00022729"/>
    </source>
</evidence>
<dbReference type="InterPro" id="IPR017981">
    <property type="entry name" value="GPCR_2-like_7TM"/>
</dbReference>
<dbReference type="PROSITE" id="PS50261">
    <property type="entry name" value="G_PROTEIN_RECEP_F2_4"/>
    <property type="match status" value="1"/>
</dbReference>
<sequence length="615" mass="69928">MVFPKWPFLFLCLLTGWGWTNEVPHRTTSEIVDYMKRLETRHFSRRAQNSQRSIQLLEAMLNNVIFPSVNVTLQTNSIQSLVFKLTCDFSGLIIKDSYLQKATTRHVMQFPAELTQQACAKRKASPELRLICIYFDQKHYFQDDNNSLLLNNNILGASLVNHSVSNLKQNINISFWHNESLATYDLMCVFWKEGAGKASWGAWSTEGCKTVQVTPYKVLCQCDHLTYFAVLMKLSSSKISIELLDPLTYISIVGCSLSIVASLLTILLHFYSRKILGCFCKTFNLGIIENSRGPPTSHFKKKRDSTTYIHINLHVSVILLNVTFLLSPSLVFQPIGCVAMAALLHYSLLSCLTWMAIEGFNLYLLFVRVYNIYIRRYILKLCALGWGFPAIIVLFLLLLKRSAYGPYNIPIKTSLENDTNSQNASMCWIKSVTIHRVFVMGYAGVVSLFNLVILIWAVKMLCGLRSREKKWESRTCQDFTTVLGLSMLLGITWNLAFFSFQEFLVPQLFLFTIFNSLYGFFLFLWFCAQKRHSDLEAETSSSSQIRTGLLSHNSPFRAAQPSSVTCLSSLHGISHQKDEVEKNMGHKEVQPFMPSTTGFPGSQDTAKILSPQSEN</sequence>
<feature type="transmembrane region" description="Helical" evidence="18">
    <location>
        <begin position="438"/>
        <end position="458"/>
    </location>
</feature>
<evidence type="ECO:0000256" key="17">
    <source>
        <dbReference type="SAM" id="MobiDB-lite"/>
    </source>
</evidence>
<dbReference type="PANTHER" id="PTHR12011">
    <property type="entry name" value="ADHESION G-PROTEIN COUPLED RECEPTOR"/>
    <property type="match status" value="1"/>
</dbReference>
<evidence type="ECO:0000259" key="20">
    <source>
        <dbReference type="PROSITE" id="PS50221"/>
    </source>
</evidence>
<evidence type="ECO:0000256" key="13">
    <source>
        <dbReference type="ARBA" id="ARBA00069920"/>
    </source>
</evidence>
<dbReference type="GO" id="GO:0004930">
    <property type="term" value="F:G protein-coupled receptor activity"/>
    <property type="evidence" value="ECO:0007669"/>
    <property type="project" value="UniProtKB-KW"/>
</dbReference>
<dbReference type="GeneTree" id="ENSGT00940000161359"/>
<dbReference type="CTD" id="221188"/>
<dbReference type="CDD" id="cd15443">
    <property type="entry name" value="7tmB2_GPR114"/>
    <property type="match status" value="1"/>
</dbReference>
<dbReference type="FunFam" id="2.60.220.50:FF:000026">
    <property type="entry name" value="Adhesion G protein-coupled receptor G5"/>
    <property type="match status" value="1"/>
</dbReference>
<dbReference type="Ensembl" id="ENSSHAT00000004385.2">
    <property type="protein sequence ID" value="ENSSHAP00000004341.2"/>
    <property type="gene ID" value="ENSSHAG00000003822.2"/>
</dbReference>
<keyword evidence="8 18" id="KW-0472">Membrane</keyword>
<keyword evidence="3" id="KW-1003">Cell membrane</keyword>
<keyword evidence="23" id="KW-1185">Reference proteome</keyword>
<evidence type="ECO:0000256" key="3">
    <source>
        <dbReference type="ARBA" id="ARBA00022475"/>
    </source>
</evidence>
<feature type="transmembrane region" description="Helical" evidence="18">
    <location>
        <begin position="504"/>
        <end position="526"/>
    </location>
</feature>
<evidence type="ECO:0000256" key="9">
    <source>
        <dbReference type="ARBA" id="ARBA00023157"/>
    </source>
</evidence>
<reference evidence="22" key="3">
    <citation type="submission" date="2025-09" db="UniProtKB">
        <authorList>
            <consortium name="Ensembl"/>
        </authorList>
    </citation>
    <scope>IDENTIFICATION</scope>
</reference>
<feature type="transmembrane region" description="Helical" evidence="18">
    <location>
        <begin position="378"/>
        <end position="399"/>
    </location>
</feature>
<reference evidence="22 23" key="1">
    <citation type="journal article" date="2011" name="Proc. Natl. Acad. Sci. U.S.A.">
        <title>Genetic diversity and population structure of the endangered marsupial Sarcophilus harrisii (Tasmanian devil).</title>
        <authorList>
            <person name="Miller W."/>
            <person name="Hayes V.M."/>
            <person name="Ratan A."/>
            <person name="Petersen D.C."/>
            <person name="Wittekindt N.E."/>
            <person name="Miller J."/>
            <person name="Walenz B."/>
            <person name="Knight J."/>
            <person name="Qi J."/>
            <person name="Zhao F."/>
            <person name="Wang Q."/>
            <person name="Bedoya-Reina O.C."/>
            <person name="Katiyar N."/>
            <person name="Tomsho L.P."/>
            <person name="Kasson L.M."/>
            <person name="Hardie R.A."/>
            <person name="Woodbridge P."/>
            <person name="Tindall E.A."/>
            <person name="Bertelsen M.F."/>
            <person name="Dixon D."/>
            <person name="Pyecroft S."/>
            <person name="Helgen K.M."/>
            <person name="Lesk A.M."/>
            <person name="Pringle T.H."/>
            <person name="Patterson N."/>
            <person name="Zhang Y."/>
            <person name="Kreiss A."/>
            <person name="Woods G.M."/>
            <person name="Jones M.E."/>
            <person name="Schuster S.C."/>
        </authorList>
    </citation>
    <scope>NUCLEOTIDE SEQUENCE [LARGE SCALE GENOMIC DNA]</scope>
</reference>
<dbReference type="AlphaFoldDB" id="G3VMD6"/>
<evidence type="ECO:0000313" key="23">
    <source>
        <dbReference type="Proteomes" id="UP000007648"/>
    </source>
</evidence>
<evidence type="ECO:0000256" key="1">
    <source>
        <dbReference type="ARBA" id="ARBA00004651"/>
    </source>
</evidence>
<feature type="domain" description="G-protein coupled receptors family 2 profile 2" evidence="21">
    <location>
        <begin position="247"/>
        <end position="530"/>
    </location>
</feature>
<gene>
    <name evidence="22" type="primary">ADGRG5</name>
</gene>
<comment type="subcellular location">
    <subcellularLocation>
        <location evidence="1">Cell membrane</location>
        <topology evidence="1">Multi-pass membrane protein</topology>
    </subcellularLocation>
</comment>
<dbReference type="InParanoid" id="G3VMD6"/>
<keyword evidence="12" id="KW-0807">Transducer</keyword>
<dbReference type="InterPro" id="IPR057244">
    <property type="entry name" value="GAIN_B"/>
</dbReference>
<dbReference type="FunFam" id="1.20.1070.10:FF:000249">
    <property type="entry name" value="Adhesion G protein-coupled receptor G5"/>
    <property type="match status" value="1"/>
</dbReference>
<keyword evidence="7" id="KW-0297">G-protein coupled receptor</keyword>
<evidence type="ECO:0000256" key="7">
    <source>
        <dbReference type="ARBA" id="ARBA00023040"/>
    </source>
</evidence>
<evidence type="ECO:0000256" key="6">
    <source>
        <dbReference type="ARBA" id="ARBA00022989"/>
    </source>
</evidence>
<feature type="transmembrane region" description="Helical" evidence="18">
    <location>
        <begin position="311"/>
        <end position="331"/>
    </location>
</feature>
<evidence type="ECO:0000256" key="8">
    <source>
        <dbReference type="ARBA" id="ARBA00023136"/>
    </source>
</evidence>
<feature type="signal peptide" evidence="19">
    <location>
        <begin position="1"/>
        <end position="22"/>
    </location>
</feature>
<evidence type="ECO:0000313" key="22">
    <source>
        <dbReference type="Ensembl" id="ENSSHAP00000004341.2"/>
    </source>
</evidence>
<dbReference type="RefSeq" id="XP_012396146.1">
    <property type="nucleotide sequence ID" value="XM_012540692.3"/>
</dbReference>
<feature type="transmembrane region" description="Helical" evidence="18">
    <location>
        <begin position="343"/>
        <end position="366"/>
    </location>
</feature>
<evidence type="ECO:0000256" key="11">
    <source>
        <dbReference type="ARBA" id="ARBA00023180"/>
    </source>
</evidence>
<dbReference type="PROSITE" id="PS50221">
    <property type="entry name" value="GAIN_B"/>
    <property type="match status" value="1"/>
</dbReference>
<reference evidence="22" key="2">
    <citation type="submission" date="2025-08" db="UniProtKB">
        <authorList>
            <consortium name="Ensembl"/>
        </authorList>
    </citation>
    <scope>IDENTIFICATION</scope>
</reference>
<evidence type="ECO:0000256" key="18">
    <source>
        <dbReference type="SAM" id="Phobius"/>
    </source>
</evidence>
<organism evidence="22 23">
    <name type="scientific">Sarcophilus harrisii</name>
    <name type="common">Tasmanian devil</name>
    <name type="synonym">Sarcophilus laniarius</name>
    <dbReference type="NCBI Taxonomy" id="9305"/>
    <lineage>
        <taxon>Eukaryota</taxon>
        <taxon>Metazoa</taxon>
        <taxon>Chordata</taxon>
        <taxon>Craniata</taxon>
        <taxon>Vertebrata</taxon>
        <taxon>Euteleostomi</taxon>
        <taxon>Mammalia</taxon>
        <taxon>Metatheria</taxon>
        <taxon>Dasyuromorphia</taxon>
        <taxon>Dasyuridae</taxon>
        <taxon>Sarcophilus</taxon>
    </lineage>
</organism>
<evidence type="ECO:0000256" key="19">
    <source>
        <dbReference type="SAM" id="SignalP"/>
    </source>
</evidence>
<dbReference type="FunCoup" id="G3VMD6">
    <property type="interactions" value="140"/>
</dbReference>
<evidence type="ECO:0000256" key="2">
    <source>
        <dbReference type="ARBA" id="ARBA00007343"/>
    </source>
</evidence>
<dbReference type="Gene3D" id="2.60.220.50">
    <property type="match status" value="1"/>
</dbReference>
<comment type="similarity">
    <text evidence="2">Belongs to the G-protein coupled receptor 2 family. Adhesion G-protein coupled receptor (ADGR) subfamily.</text>
</comment>
<proteinExistence type="inferred from homology"/>
<dbReference type="HOGENOM" id="CLU_002753_3_9_1"/>
<dbReference type="Pfam" id="PF00002">
    <property type="entry name" value="7tm_2"/>
    <property type="match status" value="1"/>
</dbReference>
<dbReference type="PANTHER" id="PTHR12011:SF326">
    <property type="entry name" value="ADHESION G-PROTEIN COUPLED RECEPTOR G5"/>
    <property type="match status" value="1"/>
</dbReference>
<feature type="transmembrane region" description="Helical" evidence="18">
    <location>
        <begin position="247"/>
        <end position="271"/>
    </location>
</feature>
<keyword evidence="10" id="KW-0675">Receptor</keyword>
<evidence type="ECO:0000256" key="14">
    <source>
        <dbReference type="ARBA" id="ARBA00078368"/>
    </source>
</evidence>
<evidence type="ECO:0000256" key="4">
    <source>
        <dbReference type="ARBA" id="ARBA00022692"/>
    </source>
</evidence>
<evidence type="ECO:0000256" key="16">
    <source>
        <dbReference type="ARBA" id="ARBA00093386"/>
    </source>
</evidence>
<evidence type="ECO:0000256" key="15">
    <source>
        <dbReference type="ARBA" id="ARBA00082053"/>
    </source>
</evidence>
<keyword evidence="9" id="KW-1015">Disulfide bond</keyword>
<feature type="region of interest" description="Disordered" evidence="17">
    <location>
        <begin position="593"/>
        <end position="615"/>
    </location>
</feature>
<dbReference type="Proteomes" id="UP000007648">
    <property type="component" value="Unassembled WGS sequence"/>
</dbReference>
<feature type="domain" description="GAIN-B" evidence="20">
    <location>
        <begin position="67"/>
        <end position="238"/>
    </location>
</feature>
<dbReference type="InterPro" id="IPR046338">
    <property type="entry name" value="GAIN_dom_sf"/>
</dbReference>
<evidence type="ECO:0000256" key="10">
    <source>
        <dbReference type="ARBA" id="ARBA00023170"/>
    </source>
</evidence>
<dbReference type="RefSeq" id="XP_012396145.1">
    <property type="nucleotide sequence ID" value="XM_012540691.3"/>
</dbReference>
<keyword evidence="6 18" id="KW-1133">Transmembrane helix</keyword>
<dbReference type="GeneID" id="100926798"/>
<feature type="transmembrane region" description="Helical" evidence="18">
    <location>
        <begin position="479"/>
        <end position="498"/>
    </location>
</feature>
<dbReference type="GO" id="GO:0005886">
    <property type="term" value="C:plasma membrane"/>
    <property type="evidence" value="ECO:0007669"/>
    <property type="project" value="UniProtKB-SubCell"/>
</dbReference>
<dbReference type="OrthoDB" id="283575at2759"/>
<dbReference type="Gene3D" id="1.20.1070.10">
    <property type="entry name" value="Rhodopsin 7-helix transmembrane proteins"/>
    <property type="match status" value="1"/>
</dbReference>
<keyword evidence="5 19" id="KW-0732">Signal</keyword>
<dbReference type="GO" id="GO:0007166">
    <property type="term" value="P:cell surface receptor signaling pathway"/>
    <property type="evidence" value="ECO:0007669"/>
    <property type="project" value="InterPro"/>
</dbReference>
<dbReference type="InterPro" id="IPR000203">
    <property type="entry name" value="GPS"/>
</dbReference>
<dbReference type="SMART" id="SM00303">
    <property type="entry name" value="GPS"/>
    <property type="match status" value="1"/>
</dbReference>
<keyword evidence="11" id="KW-0325">Glycoprotein</keyword>